<gene>
    <name evidence="7" type="ordered locus">Ssed_2820</name>
</gene>
<dbReference type="AlphaFoldDB" id="A8FX54"/>
<dbReference type="SUPFAM" id="SSF111369">
    <property type="entry name" value="HlyD-like secretion proteins"/>
    <property type="match status" value="1"/>
</dbReference>
<dbReference type="InterPro" id="IPR058637">
    <property type="entry name" value="YknX-like_C"/>
</dbReference>
<dbReference type="Gene3D" id="2.40.30.170">
    <property type="match status" value="1"/>
</dbReference>
<evidence type="ECO:0000259" key="4">
    <source>
        <dbReference type="Pfam" id="PF25954"/>
    </source>
</evidence>
<feature type="chain" id="PRO_5002722398" evidence="3">
    <location>
        <begin position="29"/>
        <end position="363"/>
    </location>
</feature>
<evidence type="ECO:0000259" key="5">
    <source>
        <dbReference type="Pfam" id="PF25973"/>
    </source>
</evidence>
<dbReference type="PROSITE" id="PS51257">
    <property type="entry name" value="PROKAR_LIPOPROTEIN"/>
    <property type="match status" value="1"/>
</dbReference>
<feature type="coiled-coil region" evidence="2">
    <location>
        <begin position="101"/>
        <end position="128"/>
    </location>
</feature>
<dbReference type="HOGENOM" id="CLU_018816_1_2_6"/>
<dbReference type="NCBIfam" id="TIGR01730">
    <property type="entry name" value="RND_mfp"/>
    <property type="match status" value="1"/>
</dbReference>
<dbReference type="Proteomes" id="UP000002015">
    <property type="component" value="Chromosome"/>
</dbReference>
<name>A8FX54_SHESH</name>
<evidence type="ECO:0000259" key="6">
    <source>
        <dbReference type="Pfam" id="PF25989"/>
    </source>
</evidence>
<evidence type="ECO:0000313" key="8">
    <source>
        <dbReference type="Proteomes" id="UP000002015"/>
    </source>
</evidence>
<dbReference type="Gene3D" id="2.40.420.20">
    <property type="match status" value="1"/>
</dbReference>
<dbReference type="Pfam" id="PF25954">
    <property type="entry name" value="Beta-barrel_RND_2"/>
    <property type="match status" value="1"/>
</dbReference>
<feature type="domain" description="CusB-like beta-barrel" evidence="4">
    <location>
        <begin position="203"/>
        <end position="277"/>
    </location>
</feature>
<dbReference type="STRING" id="425104.Ssed_2820"/>
<keyword evidence="8" id="KW-1185">Reference proteome</keyword>
<reference evidence="7 8" key="1">
    <citation type="submission" date="2007-08" db="EMBL/GenBank/DDBJ databases">
        <title>Complete sequence of Shewanella sediminis HAW-EB3.</title>
        <authorList>
            <consortium name="US DOE Joint Genome Institute"/>
            <person name="Copeland A."/>
            <person name="Lucas S."/>
            <person name="Lapidus A."/>
            <person name="Barry K."/>
            <person name="Glavina del Rio T."/>
            <person name="Dalin E."/>
            <person name="Tice H."/>
            <person name="Pitluck S."/>
            <person name="Chertkov O."/>
            <person name="Brettin T."/>
            <person name="Bruce D."/>
            <person name="Detter J.C."/>
            <person name="Han C."/>
            <person name="Schmutz J."/>
            <person name="Larimer F."/>
            <person name="Land M."/>
            <person name="Hauser L."/>
            <person name="Kyrpides N."/>
            <person name="Kim E."/>
            <person name="Zhao J.-S."/>
            <person name="Richardson P."/>
        </authorList>
    </citation>
    <scope>NUCLEOTIDE SEQUENCE [LARGE SCALE GENOMIC DNA]</scope>
    <source>
        <strain evidence="7 8">HAW-EB3</strain>
    </source>
</reference>
<feature type="domain" description="YknX-like C-terminal permuted SH3-like" evidence="6">
    <location>
        <begin position="284"/>
        <end position="351"/>
    </location>
</feature>
<dbReference type="eggNOG" id="COG0845">
    <property type="taxonomic scope" value="Bacteria"/>
</dbReference>
<organism evidence="7 8">
    <name type="scientific">Shewanella sediminis (strain HAW-EB3)</name>
    <dbReference type="NCBI Taxonomy" id="425104"/>
    <lineage>
        <taxon>Bacteria</taxon>
        <taxon>Pseudomonadati</taxon>
        <taxon>Pseudomonadota</taxon>
        <taxon>Gammaproteobacteria</taxon>
        <taxon>Alteromonadales</taxon>
        <taxon>Shewanellaceae</taxon>
        <taxon>Shewanella</taxon>
    </lineage>
</organism>
<evidence type="ECO:0000256" key="2">
    <source>
        <dbReference type="SAM" id="Coils"/>
    </source>
</evidence>
<dbReference type="InterPro" id="IPR058792">
    <property type="entry name" value="Beta-barrel_RND_2"/>
</dbReference>
<dbReference type="InterPro" id="IPR006143">
    <property type="entry name" value="RND_pump_MFP"/>
</dbReference>
<evidence type="ECO:0000256" key="1">
    <source>
        <dbReference type="ARBA" id="ARBA00009477"/>
    </source>
</evidence>
<protein>
    <submittedName>
        <fullName evidence="7">Efflux transporter, RND family, MFP subunit</fullName>
    </submittedName>
</protein>
<comment type="similarity">
    <text evidence="1">Belongs to the membrane fusion protein (MFP) (TC 8.A.1) family.</text>
</comment>
<dbReference type="EMBL" id="CP000821">
    <property type="protein sequence ID" value="ABV37427.1"/>
    <property type="molecule type" value="Genomic_DNA"/>
</dbReference>
<dbReference type="KEGG" id="sse:Ssed_2820"/>
<evidence type="ECO:0000256" key="3">
    <source>
        <dbReference type="SAM" id="SignalP"/>
    </source>
</evidence>
<dbReference type="Gene3D" id="2.40.50.100">
    <property type="match status" value="1"/>
</dbReference>
<dbReference type="RefSeq" id="WP_012143157.1">
    <property type="nucleotide sequence ID" value="NC_009831.1"/>
</dbReference>
<dbReference type="GO" id="GO:1990281">
    <property type="term" value="C:efflux pump complex"/>
    <property type="evidence" value="ECO:0007669"/>
    <property type="project" value="TreeGrafter"/>
</dbReference>
<dbReference type="GO" id="GO:0015562">
    <property type="term" value="F:efflux transmembrane transporter activity"/>
    <property type="evidence" value="ECO:0007669"/>
    <property type="project" value="TreeGrafter"/>
</dbReference>
<keyword evidence="3" id="KW-0732">Signal</keyword>
<dbReference type="PANTHER" id="PTHR30469">
    <property type="entry name" value="MULTIDRUG RESISTANCE PROTEIN MDTA"/>
    <property type="match status" value="1"/>
</dbReference>
<accession>A8FX54</accession>
<dbReference type="Pfam" id="PF25989">
    <property type="entry name" value="YknX_C"/>
    <property type="match status" value="1"/>
</dbReference>
<dbReference type="Gene3D" id="1.10.287.470">
    <property type="entry name" value="Helix hairpin bin"/>
    <property type="match status" value="1"/>
</dbReference>
<dbReference type="OrthoDB" id="9806939at2"/>
<proteinExistence type="inferred from homology"/>
<feature type="signal peptide" evidence="3">
    <location>
        <begin position="1"/>
        <end position="28"/>
    </location>
</feature>
<evidence type="ECO:0000313" key="7">
    <source>
        <dbReference type="EMBL" id="ABV37427.1"/>
    </source>
</evidence>
<dbReference type="InterPro" id="IPR058647">
    <property type="entry name" value="BSH_CzcB-like"/>
</dbReference>
<keyword evidence="2" id="KW-0175">Coiled coil</keyword>
<dbReference type="PANTHER" id="PTHR30469:SF38">
    <property type="entry name" value="HLYD FAMILY SECRETION PROTEIN"/>
    <property type="match status" value="1"/>
</dbReference>
<sequence length="363" mass="40032" precursor="true">MDSLNKRANNCFKIALPLLLAAVLSACGAEEEVKEEEKYAVPVETTTVIQGDVSSFYSTTATLEAPQEANVVTRISGLIESINVEEGDRVTKGQLLAVIDAKRQRFELARSQAEVEIIEQELNRLKKMSNKEFFSADSMAKLEYNLQAAIAKRDLAALQVQESMVRSPIDGVIATRFVKAGNMAKEFDELFYVVNQDELYGIVHLPEQQLQSLRLGQDAQLFANSFANEHTAKTVHAKVLRISPVVDAQSGTFKVTLSVPNQNATLKAGMFTRVELRYDTHNNVITVPYNAVVNQDNEFALYVIDGDNANRRAVSLGYREADTVEIVAGIEPGEQIVIRGHQNLKDQSLVEVIGSLDLASATK</sequence>
<feature type="domain" description="CzcB-like barrel-sandwich hybrid" evidence="5">
    <location>
        <begin position="68"/>
        <end position="194"/>
    </location>
</feature>
<dbReference type="Pfam" id="PF25973">
    <property type="entry name" value="BSH_CzcB"/>
    <property type="match status" value="1"/>
</dbReference>